<evidence type="ECO:0000313" key="2">
    <source>
        <dbReference type="Proteomes" id="UP000218767"/>
    </source>
</evidence>
<dbReference type="SUPFAM" id="SSF51182">
    <property type="entry name" value="RmlC-like cupins"/>
    <property type="match status" value="1"/>
</dbReference>
<comment type="caution">
    <text evidence="1">The sequence shown here is derived from an EMBL/GenBank/DDBJ whole genome shotgun (WGS) entry which is preliminary data.</text>
</comment>
<evidence type="ECO:0008006" key="3">
    <source>
        <dbReference type="Google" id="ProtNLM"/>
    </source>
</evidence>
<dbReference type="Proteomes" id="UP000218767">
    <property type="component" value="Unassembled WGS sequence"/>
</dbReference>
<evidence type="ECO:0000313" key="1">
    <source>
        <dbReference type="EMBL" id="PCI79074.1"/>
    </source>
</evidence>
<dbReference type="Gene3D" id="2.60.120.10">
    <property type="entry name" value="Jelly Rolls"/>
    <property type="match status" value="1"/>
</dbReference>
<gene>
    <name evidence="1" type="ORF">COB20_05660</name>
</gene>
<dbReference type="InterPro" id="IPR014710">
    <property type="entry name" value="RmlC-like_jellyroll"/>
</dbReference>
<protein>
    <recommendedName>
        <fullName evidence="3">Cupin type-1 domain-containing protein</fullName>
    </recommendedName>
</protein>
<organism evidence="1 2">
    <name type="scientific">SAR86 cluster bacterium</name>
    <dbReference type="NCBI Taxonomy" id="2030880"/>
    <lineage>
        <taxon>Bacteria</taxon>
        <taxon>Pseudomonadati</taxon>
        <taxon>Pseudomonadota</taxon>
        <taxon>Gammaproteobacteria</taxon>
        <taxon>SAR86 cluster</taxon>
    </lineage>
</organism>
<proteinExistence type="predicted"/>
<dbReference type="EMBL" id="NVUL01000022">
    <property type="protein sequence ID" value="PCI79074.1"/>
    <property type="molecule type" value="Genomic_DNA"/>
</dbReference>
<dbReference type="AlphaFoldDB" id="A0A2A4X992"/>
<reference evidence="2" key="1">
    <citation type="submission" date="2017-08" db="EMBL/GenBank/DDBJ databases">
        <title>A dynamic microbial community with high functional redundancy inhabits the cold, oxic subseafloor aquifer.</title>
        <authorList>
            <person name="Tully B.J."/>
            <person name="Wheat C.G."/>
            <person name="Glazer B.T."/>
            <person name="Huber J.A."/>
        </authorList>
    </citation>
    <scope>NUCLEOTIDE SEQUENCE [LARGE SCALE GENOMIC DNA]</scope>
</reference>
<accession>A0A2A4X992</accession>
<dbReference type="InterPro" id="IPR011051">
    <property type="entry name" value="RmlC_Cupin_sf"/>
</dbReference>
<name>A0A2A4X992_9GAMM</name>
<sequence>MAIALLSTQAIAQTAGAPPAPKDSAMDMSLAELEAAAEHLKEAGISTKRMLEGGIFSVNVRHIQGAETALQHGRISEIWVIREGSGIVSTGGELVDQEAGSGPGEFRGSAIRGGHERLIQAGDVVFVPPGVPHGIKQTDSIVYLNIRFELRDED</sequence>